<dbReference type="PANTHER" id="PTHR35561:SF1">
    <property type="entry name" value="RNA 2',3'-CYCLIC PHOSPHODIESTERASE"/>
    <property type="match status" value="1"/>
</dbReference>
<reference evidence="3 4" key="1">
    <citation type="submission" date="2006-09" db="EMBL/GenBank/DDBJ databases">
        <authorList>
            <person name="Emerson D."/>
            <person name="Ferriera S."/>
            <person name="Johnson J."/>
            <person name="Kravitz S."/>
            <person name="Halpern A."/>
            <person name="Remington K."/>
            <person name="Beeson K."/>
            <person name="Tran B."/>
            <person name="Rogers Y.-H."/>
            <person name="Friedman R."/>
            <person name="Venter J.C."/>
        </authorList>
    </citation>
    <scope>NUCLEOTIDE SEQUENCE [LARGE SCALE GENOMIC DNA]</scope>
    <source>
        <strain evidence="3 4">PV-1</strain>
    </source>
</reference>
<dbReference type="PANTHER" id="PTHR35561">
    <property type="entry name" value="RNA 2',3'-CYCLIC PHOSPHODIESTERASE"/>
    <property type="match status" value="1"/>
</dbReference>
<dbReference type="OrthoDB" id="7061261at2"/>
<dbReference type="NCBIfam" id="TIGR02258">
    <property type="entry name" value="2_5_ligase"/>
    <property type="match status" value="1"/>
</dbReference>
<dbReference type="GO" id="GO:0016874">
    <property type="term" value="F:ligase activity"/>
    <property type="evidence" value="ECO:0007669"/>
    <property type="project" value="UniProtKB-KW"/>
</dbReference>
<dbReference type="Proteomes" id="UP000005297">
    <property type="component" value="Unassembled WGS sequence"/>
</dbReference>
<sequence length="198" mass="22281">MSRMRLFAALEVPEAIKYEINAWWQLAYPRLGPDLWRAVLPHQWHMTLAFYGDVSGRDADDLAEMLAVCADASPRLHLCLTGCGIFPQASRPRTFWAGVESLSADPALKHLARCCRRAGHVTVRNRTAREAPFRAHITLARANGHLPALLDLQALPPVPELNWQADHLCLFQSILHADGAQYRQLERFECRGAQRIPG</sequence>
<feature type="short sequence motif" description="HXTX 1" evidence="2">
    <location>
        <begin position="45"/>
        <end position="48"/>
    </location>
</feature>
<protein>
    <recommendedName>
        <fullName evidence="2">RNA 2',3'-cyclic phosphodiesterase</fullName>
        <shortName evidence="2">RNA 2',3'-CPDase</shortName>
        <ecNumber evidence="2">3.1.4.58</ecNumber>
    </recommendedName>
</protein>
<name>Q0F3T5_9PROT</name>
<dbReference type="Pfam" id="PF13563">
    <property type="entry name" value="2_5_RNA_ligase2"/>
    <property type="match status" value="1"/>
</dbReference>
<dbReference type="GO" id="GO:0008664">
    <property type="term" value="F:RNA 2',3'-cyclic 3'-phosphodiesterase activity"/>
    <property type="evidence" value="ECO:0007669"/>
    <property type="project" value="UniProtKB-EC"/>
</dbReference>
<evidence type="ECO:0000313" key="3">
    <source>
        <dbReference type="EMBL" id="EAU55856.1"/>
    </source>
</evidence>
<dbReference type="FunCoup" id="Q0F3T5">
    <property type="interactions" value="25"/>
</dbReference>
<comment type="function">
    <text evidence="2">Hydrolyzes RNA 2',3'-cyclic phosphodiester to an RNA 2'-phosphomonoester.</text>
</comment>
<dbReference type="InterPro" id="IPR009097">
    <property type="entry name" value="Cyclic_Pdiesterase"/>
</dbReference>
<organism evidence="3 4">
    <name type="scientific">Mariprofundus ferrooxydans PV-1</name>
    <dbReference type="NCBI Taxonomy" id="314345"/>
    <lineage>
        <taxon>Bacteria</taxon>
        <taxon>Pseudomonadati</taxon>
        <taxon>Pseudomonadota</taxon>
        <taxon>Candidatius Mariprofundia</taxon>
        <taxon>Mariprofundales</taxon>
        <taxon>Mariprofundaceae</taxon>
        <taxon>Mariprofundus</taxon>
    </lineage>
</organism>
<dbReference type="STRING" id="314344.AL013_03650"/>
<dbReference type="eggNOG" id="COG1514">
    <property type="taxonomic scope" value="Bacteria"/>
</dbReference>
<evidence type="ECO:0000256" key="2">
    <source>
        <dbReference type="HAMAP-Rule" id="MF_01940"/>
    </source>
</evidence>
<evidence type="ECO:0000256" key="1">
    <source>
        <dbReference type="ARBA" id="ARBA00022801"/>
    </source>
</evidence>
<dbReference type="InterPro" id="IPR004175">
    <property type="entry name" value="RNA_CPDase"/>
</dbReference>
<keyword evidence="4" id="KW-1185">Reference proteome</keyword>
<keyword evidence="3" id="KW-0436">Ligase</keyword>
<feature type="active site" description="Proton acceptor" evidence="2">
    <location>
        <position position="136"/>
    </location>
</feature>
<dbReference type="Gene3D" id="3.90.1140.10">
    <property type="entry name" value="Cyclic phosphodiesterase"/>
    <property type="match status" value="1"/>
</dbReference>
<dbReference type="EMBL" id="AATS01000001">
    <property type="protein sequence ID" value="EAU55856.1"/>
    <property type="molecule type" value="Genomic_DNA"/>
</dbReference>
<comment type="similarity">
    <text evidence="2">Belongs to the 2H phosphoesterase superfamily. ThpR family.</text>
</comment>
<evidence type="ECO:0000313" key="4">
    <source>
        <dbReference type="Proteomes" id="UP000005297"/>
    </source>
</evidence>
<dbReference type="InParanoid" id="Q0F3T5"/>
<dbReference type="AlphaFoldDB" id="Q0F3T5"/>
<comment type="catalytic activity">
    <reaction evidence="2">
        <text>a 3'-end 2',3'-cyclophospho-ribonucleotide-RNA + H2O = a 3'-end 2'-phospho-ribonucleotide-RNA + H(+)</text>
        <dbReference type="Rhea" id="RHEA:11828"/>
        <dbReference type="Rhea" id="RHEA-COMP:10464"/>
        <dbReference type="Rhea" id="RHEA-COMP:17353"/>
        <dbReference type="ChEBI" id="CHEBI:15377"/>
        <dbReference type="ChEBI" id="CHEBI:15378"/>
        <dbReference type="ChEBI" id="CHEBI:83064"/>
        <dbReference type="ChEBI" id="CHEBI:173113"/>
        <dbReference type="EC" id="3.1.4.58"/>
    </reaction>
</comment>
<accession>Q0F3T5</accession>
<dbReference type="SUPFAM" id="SSF55144">
    <property type="entry name" value="LigT-like"/>
    <property type="match status" value="1"/>
</dbReference>
<keyword evidence="1 2" id="KW-0378">Hydrolase</keyword>
<dbReference type="HOGENOM" id="CLU_081251_0_1_0"/>
<proteinExistence type="inferred from homology"/>
<gene>
    <name evidence="3" type="ORF">SPV1_03528</name>
</gene>
<comment type="caution">
    <text evidence="3">The sequence shown here is derived from an EMBL/GenBank/DDBJ whole genome shotgun (WGS) entry which is preliminary data.</text>
</comment>
<feature type="short sequence motif" description="HXTX 2" evidence="2">
    <location>
        <begin position="136"/>
        <end position="139"/>
    </location>
</feature>
<dbReference type="GO" id="GO:0004113">
    <property type="term" value="F:2',3'-cyclic-nucleotide 3'-phosphodiesterase activity"/>
    <property type="evidence" value="ECO:0007669"/>
    <property type="project" value="InterPro"/>
</dbReference>
<dbReference type="EC" id="3.1.4.58" evidence="2"/>
<dbReference type="HAMAP" id="MF_01940">
    <property type="entry name" value="RNA_CPDase"/>
    <property type="match status" value="1"/>
</dbReference>
<feature type="active site" description="Proton donor" evidence="2">
    <location>
        <position position="45"/>
    </location>
</feature>